<accession>A0ABN8M606</accession>
<evidence type="ECO:0000313" key="2">
    <source>
        <dbReference type="Proteomes" id="UP001159427"/>
    </source>
</evidence>
<keyword evidence="2" id="KW-1185">Reference proteome</keyword>
<dbReference type="Gene3D" id="3.90.320.10">
    <property type="match status" value="1"/>
</dbReference>
<gene>
    <name evidence="1" type="ORF">PEVE_00019977</name>
</gene>
<sequence>MVHLLWFGRGKMPTHKVSCHPTGSILKPNHPYYAQVQGQMGVSGAKWCDFIDYTRKGIYIMRGLLLILSSSKTSELSF</sequence>
<reference evidence="1 2" key="1">
    <citation type="submission" date="2022-05" db="EMBL/GenBank/DDBJ databases">
        <authorList>
            <consortium name="Genoscope - CEA"/>
            <person name="William W."/>
        </authorList>
    </citation>
    <scope>NUCLEOTIDE SEQUENCE [LARGE SCALE GENOMIC DNA]</scope>
</reference>
<name>A0ABN8M606_9CNID</name>
<dbReference type="InterPro" id="IPR011335">
    <property type="entry name" value="Restrct_endonuc-II-like"/>
</dbReference>
<dbReference type="Proteomes" id="UP001159427">
    <property type="component" value="Unassembled WGS sequence"/>
</dbReference>
<dbReference type="InterPro" id="IPR011604">
    <property type="entry name" value="PDDEXK-like_dom_sf"/>
</dbReference>
<comment type="caution">
    <text evidence="1">The sequence shown here is derived from an EMBL/GenBank/DDBJ whole genome shotgun (WGS) entry which is preliminary data.</text>
</comment>
<organism evidence="1 2">
    <name type="scientific">Porites evermanni</name>
    <dbReference type="NCBI Taxonomy" id="104178"/>
    <lineage>
        <taxon>Eukaryota</taxon>
        <taxon>Metazoa</taxon>
        <taxon>Cnidaria</taxon>
        <taxon>Anthozoa</taxon>
        <taxon>Hexacorallia</taxon>
        <taxon>Scleractinia</taxon>
        <taxon>Fungiina</taxon>
        <taxon>Poritidae</taxon>
        <taxon>Porites</taxon>
    </lineage>
</organism>
<proteinExistence type="predicted"/>
<dbReference type="EMBL" id="CALNXI010000269">
    <property type="protein sequence ID" value="CAH3023650.1"/>
    <property type="molecule type" value="Genomic_DNA"/>
</dbReference>
<dbReference type="SUPFAM" id="SSF52980">
    <property type="entry name" value="Restriction endonuclease-like"/>
    <property type="match status" value="1"/>
</dbReference>
<evidence type="ECO:0000313" key="1">
    <source>
        <dbReference type="EMBL" id="CAH3023650.1"/>
    </source>
</evidence>
<protein>
    <submittedName>
        <fullName evidence="1">Uncharacterized protein</fullName>
    </submittedName>
</protein>